<keyword evidence="2" id="KW-0489">Methyltransferase</keyword>
<evidence type="ECO:0000313" key="3">
    <source>
        <dbReference type="Proteomes" id="UP001597045"/>
    </source>
</evidence>
<feature type="non-terminal residue" evidence="2">
    <location>
        <position position="1"/>
    </location>
</feature>
<sequence length="239" mass="26749">LENIRLRLLELSTDMRERAATAAARMGVANQVELVTADFNTWQADTEHDVVVGIHALHHVLDLEHLYGQIRDSLDRDGVLVVHDMIGRNGHRRWPEALEVVDRIWATLPPELRRSSLTGQVDDQFVDIDRAADGFDGIRAQDVLPVLLNYLHPSLFLGYANVIDPFTDRIYGHNIDLANPEHVALLDHLGDLDDSLLDLGTVTPTHLTALFHPTVQPLRAYGTRTPERSVRDTSVVDTG</sequence>
<name>A0ABW3M8L4_9PSEU</name>
<dbReference type="Pfam" id="PF08241">
    <property type="entry name" value="Methyltransf_11"/>
    <property type="match status" value="1"/>
</dbReference>
<evidence type="ECO:0000259" key="1">
    <source>
        <dbReference type="Pfam" id="PF08241"/>
    </source>
</evidence>
<dbReference type="InterPro" id="IPR013216">
    <property type="entry name" value="Methyltransf_11"/>
</dbReference>
<evidence type="ECO:0000313" key="2">
    <source>
        <dbReference type="EMBL" id="MFD1046853.1"/>
    </source>
</evidence>
<comment type="caution">
    <text evidence="2">The sequence shown here is derived from an EMBL/GenBank/DDBJ whole genome shotgun (WGS) entry which is preliminary data.</text>
</comment>
<dbReference type="SUPFAM" id="SSF53335">
    <property type="entry name" value="S-adenosyl-L-methionine-dependent methyltransferases"/>
    <property type="match status" value="1"/>
</dbReference>
<dbReference type="EC" id="2.1.1.-" evidence="2"/>
<feature type="domain" description="Methyltransferase type 11" evidence="1">
    <location>
        <begin position="8"/>
        <end position="82"/>
    </location>
</feature>
<dbReference type="Gene3D" id="3.40.50.150">
    <property type="entry name" value="Vaccinia Virus protein VP39"/>
    <property type="match status" value="1"/>
</dbReference>
<organism evidence="2 3">
    <name type="scientific">Kibdelosporangium lantanae</name>
    <dbReference type="NCBI Taxonomy" id="1497396"/>
    <lineage>
        <taxon>Bacteria</taxon>
        <taxon>Bacillati</taxon>
        <taxon>Actinomycetota</taxon>
        <taxon>Actinomycetes</taxon>
        <taxon>Pseudonocardiales</taxon>
        <taxon>Pseudonocardiaceae</taxon>
        <taxon>Kibdelosporangium</taxon>
    </lineage>
</organism>
<dbReference type="GO" id="GO:0008168">
    <property type="term" value="F:methyltransferase activity"/>
    <property type="evidence" value="ECO:0007669"/>
    <property type="project" value="UniProtKB-KW"/>
</dbReference>
<reference evidence="3" key="1">
    <citation type="journal article" date="2019" name="Int. J. Syst. Evol. Microbiol.">
        <title>The Global Catalogue of Microorganisms (GCM) 10K type strain sequencing project: providing services to taxonomists for standard genome sequencing and annotation.</title>
        <authorList>
            <consortium name="The Broad Institute Genomics Platform"/>
            <consortium name="The Broad Institute Genome Sequencing Center for Infectious Disease"/>
            <person name="Wu L."/>
            <person name="Ma J."/>
        </authorList>
    </citation>
    <scope>NUCLEOTIDE SEQUENCE [LARGE SCALE GENOMIC DNA]</scope>
    <source>
        <strain evidence="3">JCM 31486</strain>
    </source>
</reference>
<dbReference type="Proteomes" id="UP001597045">
    <property type="component" value="Unassembled WGS sequence"/>
</dbReference>
<keyword evidence="3" id="KW-1185">Reference proteome</keyword>
<accession>A0ABW3M8L4</accession>
<dbReference type="CDD" id="cd02440">
    <property type="entry name" value="AdoMet_MTases"/>
    <property type="match status" value="1"/>
</dbReference>
<gene>
    <name evidence="2" type="ORF">ACFQ1S_15505</name>
</gene>
<protein>
    <submittedName>
        <fullName evidence="2">SAM-dependent methyltransferase</fullName>
        <ecNumber evidence="2">2.1.1.-</ecNumber>
    </submittedName>
</protein>
<dbReference type="GO" id="GO:0032259">
    <property type="term" value="P:methylation"/>
    <property type="evidence" value="ECO:0007669"/>
    <property type="project" value="UniProtKB-KW"/>
</dbReference>
<keyword evidence="2" id="KW-0808">Transferase</keyword>
<dbReference type="InterPro" id="IPR029063">
    <property type="entry name" value="SAM-dependent_MTases_sf"/>
</dbReference>
<dbReference type="EMBL" id="JBHTIS010000817">
    <property type="protein sequence ID" value="MFD1046853.1"/>
    <property type="molecule type" value="Genomic_DNA"/>
</dbReference>
<proteinExistence type="predicted"/>